<keyword evidence="7" id="KW-1185">Reference proteome</keyword>
<keyword evidence="3 6" id="KW-0418">Kinase</keyword>
<dbReference type="GO" id="GO:0004674">
    <property type="term" value="F:protein serine/threonine kinase activity"/>
    <property type="evidence" value="ECO:0007669"/>
    <property type="project" value="TreeGrafter"/>
</dbReference>
<dbReference type="SUPFAM" id="SSF81901">
    <property type="entry name" value="HCP-like"/>
    <property type="match status" value="1"/>
</dbReference>
<dbReference type="Pfam" id="PF07714">
    <property type="entry name" value="PK_Tyr_Ser-Thr"/>
    <property type="match status" value="1"/>
</dbReference>
<evidence type="ECO:0000256" key="4">
    <source>
        <dbReference type="ARBA" id="ARBA00022840"/>
    </source>
</evidence>
<dbReference type="AlphaFoldDB" id="A0A397V617"/>
<dbReference type="InterPro" id="IPR011009">
    <property type="entry name" value="Kinase-like_dom_sf"/>
</dbReference>
<dbReference type="Gene3D" id="1.25.40.10">
    <property type="entry name" value="Tetratricopeptide repeat domain"/>
    <property type="match status" value="1"/>
</dbReference>
<dbReference type="Gene3D" id="1.10.510.10">
    <property type="entry name" value="Transferase(Phosphotransferase) domain 1"/>
    <property type="match status" value="1"/>
</dbReference>
<evidence type="ECO:0000256" key="3">
    <source>
        <dbReference type="ARBA" id="ARBA00022777"/>
    </source>
</evidence>
<evidence type="ECO:0000256" key="1">
    <source>
        <dbReference type="ARBA" id="ARBA00022679"/>
    </source>
</evidence>
<evidence type="ECO:0000313" key="7">
    <source>
        <dbReference type="Proteomes" id="UP000266673"/>
    </source>
</evidence>
<dbReference type="GO" id="GO:0005524">
    <property type="term" value="F:ATP binding"/>
    <property type="evidence" value="ECO:0007669"/>
    <property type="project" value="UniProtKB-KW"/>
</dbReference>
<dbReference type="InterPro" id="IPR006597">
    <property type="entry name" value="Sel1-like"/>
</dbReference>
<comment type="caution">
    <text evidence="6">The sequence shown here is derived from an EMBL/GenBank/DDBJ whole genome shotgun (WGS) entry which is preliminary data.</text>
</comment>
<dbReference type="SUPFAM" id="SSF56112">
    <property type="entry name" value="Protein kinase-like (PK-like)"/>
    <property type="match status" value="1"/>
</dbReference>
<dbReference type="InterPro" id="IPR001245">
    <property type="entry name" value="Ser-Thr/Tyr_kinase_cat_dom"/>
</dbReference>
<dbReference type="PANTHER" id="PTHR44329">
    <property type="entry name" value="SERINE/THREONINE-PROTEIN KINASE TNNI3K-RELATED"/>
    <property type="match status" value="1"/>
</dbReference>
<accession>A0A397V617</accession>
<name>A0A397V617_9GLOM</name>
<dbReference type="PANTHER" id="PTHR44329:SF288">
    <property type="entry name" value="MITOGEN-ACTIVATED PROTEIN KINASE KINASE KINASE 20"/>
    <property type="match status" value="1"/>
</dbReference>
<evidence type="ECO:0000256" key="2">
    <source>
        <dbReference type="ARBA" id="ARBA00022741"/>
    </source>
</evidence>
<organism evidence="6 7">
    <name type="scientific">Gigaspora rosea</name>
    <dbReference type="NCBI Taxonomy" id="44941"/>
    <lineage>
        <taxon>Eukaryota</taxon>
        <taxon>Fungi</taxon>
        <taxon>Fungi incertae sedis</taxon>
        <taxon>Mucoromycota</taxon>
        <taxon>Glomeromycotina</taxon>
        <taxon>Glomeromycetes</taxon>
        <taxon>Diversisporales</taxon>
        <taxon>Gigasporaceae</taxon>
        <taxon>Gigaspora</taxon>
    </lineage>
</organism>
<dbReference type="EMBL" id="QKWP01000682">
    <property type="protein sequence ID" value="RIB16359.1"/>
    <property type="molecule type" value="Genomic_DNA"/>
</dbReference>
<dbReference type="Pfam" id="PF08238">
    <property type="entry name" value="Sel1"/>
    <property type="match status" value="4"/>
</dbReference>
<dbReference type="STRING" id="44941.A0A397V617"/>
<dbReference type="SMART" id="SM00671">
    <property type="entry name" value="SEL1"/>
    <property type="match status" value="4"/>
</dbReference>
<protein>
    <submittedName>
        <fullName evidence="6">Kinase-like domain-containing protein</fullName>
    </submittedName>
</protein>
<dbReference type="InterPro" id="IPR000719">
    <property type="entry name" value="Prot_kinase_dom"/>
</dbReference>
<feature type="domain" description="Protein kinase" evidence="5">
    <location>
        <begin position="1"/>
        <end position="183"/>
    </location>
</feature>
<dbReference type="Proteomes" id="UP000266673">
    <property type="component" value="Unassembled WGS sequence"/>
</dbReference>
<sequence length="547" mass="63610">MVLQYANGGNLRDYLSDNFKNDEYKLKFVEQICFAKDLARGLKFLHKEGIIHRDLHSKNILIHNKQVMIADLGLSKLCNDDATKTSEIKGTIAYLEPQCIFNSKYERDPKSDIYSLGVLYWELTTGRPPFQNASADQIVINICAGIRENPNPSTPDEYVNLYKRCWDSYPNDRPQINEVDDIVSNIKSEAVKKFNENIIKVEQRTNNSSEPVAIIANLSQESRSQINEVEIFSNVKSGTDKKFDNYIFKTQNIRQLESSYETNKKKRKASNMLGDNDDFDYFSGSNIIIAKLSQEFIELYIKDMVTNSDDTANDVNSWLKNNNENSKKIFDFTMNFKAEHHEAILAYFYMKGFGTNKDYKECLQWCKKGCEKKDIYAYYELAFCYRDSLGTFEDYNKAFHYFNLAASGGVLKAKRELAIMYMDGMGCEENKNKAFCLFKEAGEQDKMACYIISDCYFDGIGTEKNLVEALKYYKICWKKWEYPNAKIRIPLIEKILTRTSIQIAVLEKIQKSTNYFRLMSVYMLVQVNIWAWVQAFKSKYELKEFKP</sequence>
<dbReference type="PRINTS" id="PR00109">
    <property type="entry name" value="TYRKINASE"/>
</dbReference>
<evidence type="ECO:0000259" key="5">
    <source>
        <dbReference type="PROSITE" id="PS50011"/>
    </source>
</evidence>
<keyword evidence="2" id="KW-0547">Nucleotide-binding</keyword>
<dbReference type="InterPro" id="IPR051681">
    <property type="entry name" value="Ser/Thr_Kinases-Pseudokinases"/>
</dbReference>
<dbReference type="OrthoDB" id="2384430at2759"/>
<proteinExistence type="predicted"/>
<keyword evidence="1" id="KW-0808">Transferase</keyword>
<reference evidence="6 7" key="1">
    <citation type="submission" date="2018-06" db="EMBL/GenBank/DDBJ databases">
        <title>Comparative genomics reveals the genomic features of Rhizophagus irregularis, R. cerebriforme, R. diaphanum and Gigaspora rosea, and their symbiotic lifestyle signature.</title>
        <authorList>
            <person name="Morin E."/>
            <person name="San Clemente H."/>
            <person name="Chen E.C.H."/>
            <person name="De La Providencia I."/>
            <person name="Hainaut M."/>
            <person name="Kuo A."/>
            <person name="Kohler A."/>
            <person name="Murat C."/>
            <person name="Tang N."/>
            <person name="Roy S."/>
            <person name="Loubradou J."/>
            <person name="Henrissat B."/>
            <person name="Grigoriev I.V."/>
            <person name="Corradi N."/>
            <person name="Roux C."/>
            <person name="Martin F.M."/>
        </authorList>
    </citation>
    <scope>NUCLEOTIDE SEQUENCE [LARGE SCALE GENOMIC DNA]</scope>
    <source>
        <strain evidence="6 7">DAOM 194757</strain>
    </source>
</reference>
<dbReference type="InterPro" id="IPR011990">
    <property type="entry name" value="TPR-like_helical_dom_sf"/>
</dbReference>
<keyword evidence="4" id="KW-0067">ATP-binding</keyword>
<dbReference type="PROSITE" id="PS50011">
    <property type="entry name" value="PROTEIN_KINASE_DOM"/>
    <property type="match status" value="1"/>
</dbReference>
<gene>
    <name evidence="6" type="ORF">C2G38_1517804</name>
</gene>
<evidence type="ECO:0000313" key="6">
    <source>
        <dbReference type="EMBL" id="RIB16359.1"/>
    </source>
</evidence>